<sequence length="147" mass="15904">MKYSEAGIGRVFVVKLEDGEIVHKCLEEFAVQHNIKSAAVLAVGALNENSRMTVGPEDGDARPVTPLYHTLHAPHETAGVGTIFEGEDGLPRLHMHVSCGRDGEGLTGCIRVGSVVWQILEVIIIELTDCSAKKIKDESTGFEILEP</sequence>
<dbReference type="EMBL" id="LVVT01000002">
    <property type="protein sequence ID" value="TQS84320.1"/>
    <property type="molecule type" value="Genomic_DNA"/>
</dbReference>
<dbReference type="PANTHER" id="PTHR34988">
    <property type="entry name" value="PROTEIN, PUTATIVE-RELATED"/>
    <property type="match status" value="1"/>
</dbReference>
<feature type="domain" description="PPC" evidence="1">
    <location>
        <begin position="6"/>
        <end position="147"/>
    </location>
</feature>
<dbReference type="Gene3D" id="3.30.1330.80">
    <property type="entry name" value="Hypothetical protein, similar to alpha- acetolactate decarboxylase, domain 2"/>
    <property type="match status" value="1"/>
</dbReference>
<dbReference type="Proteomes" id="UP000752814">
    <property type="component" value="Unassembled WGS sequence"/>
</dbReference>
<evidence type="ECO:0000313" key="2">
    <source>
        <dbReference type="EMBL" id="TQS84320.1"/>
    </source>
</evidence>
<dbReference type="CDD" id="cd11378">
    <property type="entry name" value="DUF296"/>
    <property type="match status" value="1"/>
</dbReference>
<dbReference type="GO" id="GO:0003677">
    <property type="term" value="F:DNA binding"/>
    <property type="evidence" value="ECO:0007669"/>
    <property type="project" value="UniProtKB-KW"/>
</dbReference>
<dbReference type="AlphaFoldDB" id="A0A8J8PGZ1"/>
<name>A0A8J8PGZ1_9ARCH</name>
<proteinExistence type="predicted"/>
<accession>A0A8J8PGZ1</accession>
<dbReference type="Pfam" id="PF03479">
    <property type="entry name" value="PCC"/>
    <property type="match status" value="1"/>
</dbReference>
<dbReference type="InterPro" id="IPR005175">
    <property type="entry name" value="PPC_dom"/>
</dbReference>
<comment type="caution">
    <text evidence="2">The sequence shown here is derived from an EMBL/GenBank/DDBJ whole genome shotgun (WGS) entry which is preliminary data.</text>
</comment>
<reference evidence="2" key="1">
    <citation type="submission" date="2016-03" db="EMBL/GenBank/DDBJ databases">
        <authorList>
            <person name="Borrel G."/>
            <person name="Mccann A."/>
            <person name="O'Toole P.W."/>
        </authorList>
    </citation>
    <scope>NUCLEOTIDE SEQUENCE</scope>
    <source>
        <strain evidence="2">183</strain>
    </source>
</reference>
<dbReference type="PROSITE" id="PS51742">
    <property type="entry name" value="PPC"/>
    <property type="match status" value="1"/>
</dbReference>
<evidence type="ECO:0000313" key="3">
    <source>
        <dbReference type="Proteomes" id="UP000752814"/>
    </source>
</evidence>
<protein>
    <submittedName>
        <fullName evidence="2">DNA-binding protein</fullName>
    </submittedName>
</protein>
<organism evidence="2 3">
    <name type="scientific">Candidatus Methanomassiliicoccus intestinalis</name>
    <dbReference type="NCBI Taxonomy" id="1406512"/>
    <lineage>
        <taxon>Archaea</taxon>
        <taxon>Methanobacteriati</taxon>
        <taxon>Thermoplasmatota</taxon>
        <taxon>Thermoplasmata</taxon>
        <taxon>Methanomassiliicoccales</taxon>
        <taxon>Methanomassiliicoccaceae</taxon>
        <taxon>Methanomassiliicoccus</taxon>
    </lineage>
</organism>
<dbReference type="SUPFAM" id="SSF117856">
    <property type="entry name" value="AF0104/ALDC/Ptd012-like"/>
    <property type="match status" value="1"/>
</dbReference>
<keyword evidence="2" id="KW-0238">DNA-binding</keyword>
<evidence type="ECO:0000259" key="1">
    <source>
        <dbReference type="PROSITE" id="PS51742"/>
    </source>
</evidence>
<dbReference type="PANTHER" id="PTHR34988:SF1">
    <property type="entry name" value="DNA-BINDING PROTEIN"/>
    <property type="match status" value="1"/>
</dbReference>
<gene>
    <name evidence="2" type="ORF">A3207_05630</name>
</gene>